<protein>
    <submittedName>
        <fullName evidence="1">Uncharacterized protein</fullName>
    </submittedName>
</protein>
<proteinExistence type="predicted"/>
<evidence type="ECO:0000313" key="2">
    <source>
        <dbReference type="Proteomes" id="UP000694565"/>
    </source>
</evidence>
<organism evidence="1 2">
    <name type="scientific">Cyclopterus lumpus</name>
    <name type="common">Lumpsucker</name>
    <dbReference type="NCBI Taxonomy" id="8103"/>
    <lineage>
        <taxon>Eukaryota</taxon>
        <taxon>Metazoa</taxon>
        <taxon>Chordata</taxon>
        <taxon>Craniata</taxon>
        <taxon>Vertebrata</taxon>
        <taxon>Euteleostomi</taxon>
        <taxon>Actinopterygii</taxon>
        <taxon>Neopterygii</taxon>
        <taxon>Teleostei</taxon>
        <taxon>Neoteleostei</taxon>
        <taxon>Acanthomorphata</taxon>
        <taxon>Eupercaria</taxon>
        <taxon>Perciformes</taxon>
        <taxon>Cottioidei</taxon>
        <taxon>Cottales</taxon>
        <taxon>Cyclopteridae</taxon>
        <taxon>Cyclopterus</taxon>
    </lineage>
</organism>
<reference evidence="1" key="1">
    <citation type="submission" date="2025-08" db="UniProtKB">
        <authorList>
            <consortium name="Ensembl"/>
        </authorList>
    </citation>
    <scope>IDENTIFICATION</scope>
</reference>
<keyword evidence="2" id="KW-1185">Reference proteome</keyword>
<dbReference type="AlphaFoldDB" id="A0A8C2ZKJ8"/>
<name>A0A8C2ZKJ8_CYCLU</name>
<dbReference type="Proteomes" id="UP000694565">
    <property type="component" value="Unplaced"/>
</dbReference>
<reference evidence="1" key="2">
    <citation type="submission" date="2025-09" db="UniProtKB">
        <authorList>
            <consortium name="Ensembl"/>
        </authorList>
    </citation>
    <scope>IDENTIFICATION</scope>
</reference>
<evidence type="ECO:0000313" key="1">
    <source>
        <dbReference type="Ensembl" id="ENSCLMP00005028556.1"/>
    </source>
</evidence>
<accession>A0A8C2ZKJ8</accession>
<sequence>HAYISILLLTFEDYIIMLTTNTGLQHFDLHRVTAYFECLLNRQIHRIEFGLGLDESYQLRTC</sequence>
<dbReference type="Ensembl" id="ENSCLMT00005029818.1">
    <property type="protein sequence ID" value="ENSCLMP00005028556.1"/>
    <property type="gene ID" value="ENSCLMG00005013923.1"/>
</dbReference>